<dbReference type="EMBL" id="MG201401">
    <property type="protein sequence ID" value="ATS92431.1"/>
    <property type="molecule type" value="Genomic_DNA"/>
</dbReference>
<reference evidence="1 2" key="1">
    <citation type="submission" date="2017-10" db="EMBL/GenBank/DDBJ databases">
        <title>Complete genome sequence of Escherichia coli bacteriophage PGT2.</title>
        <authorList>
            <person name="Kulikov E.E."/>
            <person name="Golomidova A.K."/>
            <person name="Kudryavtseva A.V."/>
            <person name="Letarov A.V."/>
        </authorList>
    </citation>
    <scope>NUCLEOTIDE SEQUENCE [LARGE SCALE GENOMIC DNA]</scope>
</reference>
<sequence>MELSDDELRLIRRALAFAVRHLHVCADEARDNHRIKEKLDCQVEAARLTTLSEKLHGQIIKQLKAKSQNTTRGTEGCGARCTNLCAAGACPNRQSD</sequence>
<organism evidence="1 2">
    <name type="scientific">Escherichia phage PGT2</name>
    <dbReference type="NCBI Taxonomy" id="2047782"/>
    <lineage>
        <taxon>Viruses</taxon>
        <taxon>Duplodnaviria</taxon>
        <taxon>Heunggongvirae</taxon>
        <taxon>Uroviricota</taxon>
        <taxon>Caudoviricetes</taxon>
        <taxon>Autographivirales</taxon>
        <taxon>Autonotataviridae</taxon>
        <taxon>Ermolevavirus</taxon>
        <taxon>Ermolevavirus PGT2</taxon>
    </lineage>
</organism>
<keyword evidence="2" id="KW-1185">Reference proteome</keyword>
<proteinExistence type="predicted"/>
<accession>A0A2D2W2R7</accession>
<dbReference type="Proteomes" id="UP000240674">
    <property type="component" value="Segment"/>
</dbReference>
<name>A0A2D2W2R7_9CAUD</name>
<evidence type="ECO:0000313" key="2">
    <source>
        <dbReference type="Proteomes" id="UP000240674"/>
    </source>
</evidence>
<gene>
    <name evidence="1" type="ORF">PGT2_g00013</name>
</gene>
<protein>
    <submittedName>
        <fullName evidence="1">Uncharacterized protein</fullName>
    </submittedName>
</protein>
<evidence type="ECO:0000313" key="1">
    <source>
        <dbReference type="EMBL" id="ATS92431.1"/>
    </source>
</evidence>